<dbReference type="OrthoDB" id="416454at2759"/>
<dbReference type="AlphaFoldDB" id="A0A3M0KHI7"/>
<proteinExistence type="predicted"/>
<dbReference type="PANTHER" id="PTHR33332">
    <property type="entry name" value="REVERSE TRANSCRIPTASE DOMAIN-CONTAINING PROTEIN"/>
    <property type="match status" value="1"/>
</dbReference>
<sequence>MISNLLHHLGTQGSMGAEGIHPGILRKMIELPTKPLSIICQPSCLTRKVPVDWKSANVTHKKSQKEDLGNYNPVSLTREGHGADLLRAMMWHVQDNKGVRLSQHDFMEGECCLTILVSFCDKVICLVDEGKAEDVVYLGFGRSFVTISLSIVLEKLAVHDLDSCIVCWVKNWPESWAQRMVVNRVKSI</sequence>
<accession>A0A3M0KHI7</accession>
<evidence type="ECO:0000313" key="1">
    <source>
        <dbReference type="EMBL" id="RMC12699.1"/>
    </source>
</evidence>
<dbReference type="Proteomes" id="UP000269221">
    <property type="component" value="Unassembled WGS sequence"/>
</dbReference>
<organism evidence="1 2">
    <name type="scientific">Hirundo rustica rustica</name>
    <dbReference type="NCBI Taxonomy" id="333673"/>
    <lineage>
        <taxon>Eukaryota</taxon>
        <taxon>Metazoa</taxon>
        <taxon>Chordata</taxon>
        <taxon>Craniata</taxon>
        <taxon>Vertebrata</taxon>
        <taxon>Euteleostomi</taxon>
        <taxon>Archelosauria</taxon>
        <taxon>Archosauria</taxon>
        <taxon>Dinosauria</taxon>
        <taxon>Saurischia</taxon>
        <taxon>Theropoda</taxon>
        <taxon>Coelurosauria</taxon>
        <taxon>Aves</taxon>
        <taxon>Neognathae</taxon>
        <taxon>Neoaves</taxon>
        <taxon>Telluraves</taxon>
        <taxon>Australaves</taxon>
        <taxon>Passeriformes</taxon>
        <taxon>Sylvioidea</taxon>
        <taxon>Hirundinidae</taxon>
        <taxon>Hirundo</taxon>
    </lineage>
</organism>
<protein>
    <submittedName>
        <fullName evidence="1">Uncharacterized protein</fullName>
    </submittedName>
</protein>
<reference evidence="1 2" key="1">
    <citation type="submission" date="2018-07" db="EMBL/GenBank/DDBJ databases">
        <title>A high quality draft genome assembly of the barn swallow (H. rustica rustica).</title>
        <authorList>
            <person name="Formenti G."/>
            <person name="Chiara M."/>
            <person name="Poveda L."/>
            <person name="Francoijs K.-J."/>
            <person name="Bonisoli-Alquati A."/>
            <person name="Canova L."/>
            <person name="Gianfranceschi L."/>
            <person name="Horner D.S."/>
            <person name="Saino N."/>
        </authorList>
    </citation>
    <scope>NUCLEOTIDE SEQUENCE [LARGE SCALE GENOMIC DNA]</scope>
    <source>
        <strain evidence="1">Chelidonia</strain>
        <tissue evidence="1">Blood</tissue>
    </source>
</reference>
<evidence type="ECO:0000313" key="2">
    <source>
        <dbReference type="Proteomes" id="UP000269221"/>
    </source>
</evidence>
<comment type="caution">
    <text evidence="1">The sequence shown here is derived from an EMBL/GenBank/DDBJ whole genome shotgun (WGS) entry which is preliminary data.</text>
</comment>
<dbReference type="EMBL" id="QRBI01000106">
    <property type="protein sequence ID" value="RMC12699.1"/>
    <property type="molecule type" value="Genomic_DNA"/>
</dbReference>
<name>A0A3M0KHI7_HIRRU</name>
<gene>
    <name evidence="1" type="ORF">DUI87_10224</name>
</gene>
<keyword evidence="2" id="KW-1185">Reference proteome</keyword>